<evidence type="ECO:0000313" key="1">
    <source>
        <dbReference type="EMBL" id="QSQ17362.1"/>
    </source>
</evidence>
<organism evidence="1 2">
    <name type="scientific">Myxococcus landrumensis</name>
    <dbReference type="NCBI Taxonomy" id="2813577"/>
    <lineage>
        <taxon>Bacteria</taxon>
        <taxon>Pseudomonadati</taxon>
        <taxon>Myxococcota</taxon>
        <taxon>Myxococcia</taxon>
        <taxon>Myxococcales</taxon>
        <taxon>Cystobacterineae</taxon>
        <taxon>Myxococcaceae</taxon>
        <taxon>Myxococcus</taxon>
    </lineage>
</organism>
<dbReference type="RefSeq" id="WP_206718987.1">
    <property type="nucleotide sequence ID" value="NZ_CP071091.1"/>
</dbReference>
<sequence>MRSGLLWCCLVLSLTSACRKAPPLRVPIPEVTPRVRVSFQPPVDRVLTESQRASRMVEKGGTGVREEVELTTESRFTPSAGGWLLTQGVTHARQTRAGVEVESWVDDVLKRFMLRVQLAADGAFVKLVSPESAGEAVRQSVPPGVDAGPLERFFQPEVLEARTRREWEAKFGGLFQRYVSEGQRTWVVDVLPVGDTQVAYVLERTVQGTRDTEYGDAVVLSLRCLDALPEEAPDALTDAWVVAGRPELTPGVTCQGEQVVAYGRFVPVSRELTVKAQVDGAMWTLTMESRAQGLQEEAR</sequence>
<name>A0ABX7NIH9_9BACT</name>
<reference evidence="1 2" key="1">
    <citation type="submission" date="2021-02" db="EMBL/GenBank/DDBJ databases">
        <title>De Novo genome assembly of isolated myxobacteria.</title>
        <authorList>
            <person name="Stevens D.C."/>
        </authorList>
    </citation>
    <scope>NUCLEOTIDE SEQUENCE [LARGE SCALE GENOMIC DNA]</scope>
    <source>
        <strain evidence="1 2">SCHIC003</strain>
    </source>
</reference>
<keyword evidence="2" id="KW-1185">Reference proteome</keyword>
<accession>A0ABX7NIH9</accession>
<proteinExistence type="predicted"/>
<dbReference type="PROSITE" id="PS51257">
    <property type="entry name" value="PROKAR_LIPOPROTEIN"/>
    <property type="match status" value="1"/>
</dbReference>
<protein>
    <recommendedName>
        <fullName evidence="3">Lipoprotein</fullName>
    </recommendedName>
</protein>
<dbReference type="EMBL" id="CP071091">
    <property type="protein sequence ID" value="QSQ17362.1"/>
    <property type="molecule type" value="Genomic_DNA"/>
</dbReference>
<evidence type="ECO:0008006" key="3">
    <source>
        <dbReference type="Google" id="ProtNLM"/>
    </source>
</evidence>
<gene>
    <name evidence="1" type="ORF">JY572_15435</name>
</gene>
<dbReference type="Proteomes" id="UP000663090">
    <property type="component" value="Chromosome"/>
</dbReference>
<evidence type="ECO:0000313" key="2">
    <source>
        <dbReference type="Proteomes" id="UP000663090"/>
    </source>
</evidence>